<protein>
    <recommendedName>
        <fullName evidence="4">Lipocalin-like domain-containing protein</fullName>
    </recommendedName>
</protein>
<evidence type="ECO:0000313" key="3">
    <source>
        <dbReference type="Proteomes" id="UP000236893"/>
    </source>
</evidence>
<organism evidence="2 3">
    <name type="scientific">Solitalea longa</name>
    <dbReference type="NCBI Taxonomy" id="2079460"/>
    <lineage>
        <taxon>Bacteria</taxon>
        <taxon>Pseudomonadati</taxon>
        <taxon>Bacteroidota</taxon>
        <taxon>Sphingobacteriia</taxon>
        <taxon>Sphingobacteriales</taxon>
        <taxon>Sphingobacteriaceae</taxon>
        <taxon>Solitalea</taxon>
    </lineage>
</organism>
<name>A0A2S4ZZN0_9SPHI</name>
<keyword evidence="1" id="KW-0732">Signal</keyword>
<keyword evidence="3" id="KW-1185">Reference proteome</keyword>
<dbReference type="PROSITE" id="PS51257">
    <property type="entry name" value="PROKAR_LIPOPROTEIN"/>
    <property type="match status" value="1"/>
</dbReference>
<accession>A0A2S4ZZN0</accession>
<evidence type="ECO:0008006" key="4">
    <source>
        <dbReference type="Google" id="ProtNLM"/>
    </source>
</evidence>
<dbReference type="RefSeq" id="WP_103789800.1">
    <property type="nucleotide sequence ID" value="NZ_PQVF01000009.1"/>
</dbReference>
<dbReference type="EMBL" id="PQVF01000009">
    <property type="protein sequence ID" value="POY35801.1"/>
    <property type="molecule type" value="Genomic_DNA"/>
</dbReference>
<evidence type="ECO:0000256" key="1">
    <source>
        <dbReference type="SAM" id="SignalP"/>
    </source>
</evidence>
<feature type="chain" id="PRO_5015598400" description="Lipocalin-like domain-containing protein" evidence="1">
    <location>
        <begin position="23"/>
        <end position="114"/>
    </location>
</feature>
<reference evidence="2 3" key="1">
    <citation type="submission" date="2018-01" db="EMBL/GenBank/DDBJ databases">
        <authorList>
            <person name="Gaut B.S."/>
            <person name="Morton B.R."/>
            <person name="Clegg M.T."/>
            <person name="Duvall M.R."/>
        </authorList>
    </citation>
    <scope>NUCLEOTIDE SEQUENCE [LARGE SCALE GENOMIC DNA]</scope>
    <source>
        <strain evidence="2 3">HR-AV</strain>
    </source>
</reference>
<comment type="caution">
    <text evidence="2">The sequence shown here is derived from an EMBL/GenBank/DDBJ whole genome shotgun (WGS) entry which is preliminary data.</text>
</comment>
<dbReference type="Proteomes" id="UP000236893">
    <property type="component" value="Unassembled WGS sequence"/>
</dbReference>
<sequence>MKLKHIILFATLLLLISCNLKSPGVPKEKLNYVGRWESLSMKLVITKDGSVEYERVEAGTSKSANAPLQKFEGDNFVIGALGINTTFVVSKPPHEENGIWKMTVDGEELQRTMQ</sequence>
<dbReference type="AlphaFoldDB" id="A0A2S4ZZN0"/>
<gene>
    <name evidence="2" type="ORF">C3K47_13700</name>
</gene>
<feature type="signal peptide" evidence="1">
    <location>
        <begin position="1"/>
        <end position="22"/>
    </location>
</feature>
<evidence type="ECO:0000313" key="2">
    <source>
        <dbReference type="EMBL" id="POY35801.1"/>
    </source>
</evidence>
<proteinExistence type="predicted"/>
<dbReference type="OrthoDB" id="583175at2"/>